<proteinExistence type="predicted"/>
<reference evidence="1 3" key="1">
    <citation type="submission" date="2024-02" db="EMBL/GenBank/DDBJ databases">
        <authorList>
            <person name="Vignale AGUSTIN F."/>
            <person name="Sosa J E."/>
            <person name="Modenutti C."/>
        </authorList>
    </citation>
    <scope>NUCLEOTIDE SEQUENCE [LARGE SCALE GENOMIC DNA]</scope>
</reference>
<sequence>MGSEAELEACSLPKLALFSIPPMQSPVHSGMLTPPLHTSASVPFRWEEEPGKPRPCTALITLPPNNNGPKCLELPPRLLMESKITKTPSPTTVLDGPDEDKSIFSSSSFRFIRKFEGSFNSTVSSPERGQLGTIVLGKRSGNKTRRGFFGSWRLKTLKGSSGNKHVGGDSFVFPSSIDVADHCNIDDDQCGSTTRVKRARIRSNGSFSTLSQARSHFWEAVYEGFKKAIPWSRKSKKDGLII</sequence>
<name>A0ABC8QWV9_9AQUA</name>
<comment type="caution">
    <text evidence="1">The sequence shown here is derived from an EMBL/GenBank/DDBJ whole genome shotgun (WGS) entry which is preliminary data.</text>
</comment>
<evidence type="ECO:0000313" key="1">
    <source>
        <dbReference type="EMBL" id="CAK9136912.1"/>
    </source>
</evidence>
<dbReference type="EMBL" id="CAUOFW020000786">
    <property type="protein sequence ID" value="CAK9136912.1"/>
    <property type="molecule type" value="Genomic_DNA"/>
</dbReference>
<dbReference type="Proteomes" id="UP001642360">
    <property type="component" value="Unassembled WGS sequence"/>
</dbReference>
<dbReference type="PANTHER" id="PTHR34371">
    <property type="entry name" value="OS01G0551000 PROTEIN"/>
    <property type="match status" value="1"/>
</dbReference>
<keyword evidence="3" id="KW-1185">Reference proteome</keyword>
<dbReference type="AlphaFoldDB" id="A0ABC8QWV9"/>
<gene>
    <name evidence="1" type="ORF">ILEXP_LOCUS3918</name>
    <name evidence="2" type="ORF">ILEXP_LOCUS41703</name>
</gene>
<organism evidence="1 3">
    <name type="scientific">Ilex paraguariensis</name>
    <name type="common">yerba mate</name>
    <dbReference type="NCBI Taxonomy" id="185542"/>
    <lineage>
        <taxon>Eukaryota</taxon>
        <taxon>Viridiplantae</taxon>
        <taxon>Streptophyta</taxon>
        <taxon>Embryophyta</taxon>
        <taxon>Tracheophyta</taxon>
        <taxon>Spermatophyta</taxon>
        <taxon>Magnoliopsida</taxon>
        <taxon>eudicotyledons</taxon>
        <taxon>Gunneridae</taxon>
        <taxon>Pentapetalae</taxon>
        <taxon>asterids</taxon>
        <taxon>campanulids</taxon>
        <taxon>Aquifoliales</taxon>
        <taxon>Aquifoliaceae</taxon>
        <taxon>Ilex</taxon>
    </lineage>
</organism>
<dbReference type="EMBL" id="CAUOFW020005904">
    <property type="protein sequence ID" value="CAK9172075.1"/>
    <property type="molecule type" value="Genomic_DNA"/>
</dbReference>
<evidence type="ECO:0000313" key="3">
    <source>
        <dbReference type="Proteomes" id="UP001642360"/>
    </source>
</evidence>
<accession>A0ABC8QWV9</accession>
<protein>
    <submittedName>
        <fullName evidence="1">Uncharacterized protein</fullName>
    </submittedName>
</protein>
<evidence type="ECO:0000313" key="2">
    <source>
        <dbReference type="EMBL" id="CAK9172075.1"/>
    </source>
</evidence>
<dbReference type="PANTHER" id="PTHR34371:SF2">
    <property type="entry name" value="DUF688 FAMILY PROTEIN"/>
    <property type="match status" value="1"/>
</dbReference>